<reference evidence="2" key="1">
    <citation type="submission" date="2014-12" db="EMBL/GenBank/DDBJ databases">
        <title>Parallel Evolution in Life History Adaptation Evident in the Tissue-Specific Poeciliopsis prolifica transcriptome.</title>
        <authorList>
            <person name="Jue N.K."/>
            <person name="Foley R.J."/>
            <person name="Obergfell C."/>
            <person name="Reznick D.N."/>
            <person name="O'Neill R.J."/>
            <person name="O'Neill M.J."/>
        </authorList>
    </citation>
    <scope>NUCLEOTIDE SEQUENCE</scope>
</reference>
<organism evidence="2">
    <name type="scientific">Poeciliopsis prolifica</name>
    <name type="common">blackstripe livebearer</name>
    <dbReference type="NCBI Taxonomy" id="188132"/>
    <lineage>
        <taxon>Eukaryota</taxon>
        <taxon>Metazoa</taxon>
        <taxon>Chordata</taxon>
        <taxon>Craniata</taxon>
        <taxon>Vertebrata</taxon>
        <taxon>Euteleostomi</taxon>
        <taxon>Actinopterygii</taxon>
        <taxon>Neopterygii</taxon>
        <taxon>Teleostei</taxon>
        <taxon>Neoteleostei</taxon>
        <taxon>Acanthomorphata</taxon>
        <taxon>Ovalentaria</taxon>
        <taxon>Atherinomorphae</taxon>
        <taxon>Cyprinodontiformes</taxon>
        <taxon>Poeciliidae</taxon>
        <taxon>Poeciliinae</taxon>
        <taxon>Poeciliopsis</taxon>
    </lineage>
</organism>
<proteinExistence type="predicted"/>
<feature type="region of interest" description="Disordered" evidence="1">
    <location>
        <begin position="95"/>
        <end position="117"/>
    </location>
</feature>
<gene>
    <name evidence="2" type="primary">PPUP7277</name>
</gene>
<accession>A0A0S7EPK6</accession>
<name>A0A0S7EPK6_9TELE</name>
<evidence type="ECO:0000313" key="2">
    <source>
        <dbReference type="EMBL" id="JAO07204.1"/>
    </source>
</evidence>
<feature type="non-terminal residue" evidence="2">
    <location>
        <position position="117"/>
    </location>
</feature>
<protein>
    <submittedName>
        <fullName evidence="2">PPUP7277</fullName>
    </submittedName>
</protein>
<dbReference type="AlphaFoldDB" id="A0A0S7EPK6"/>
<sequence>MAAVSRLLSTDELVLLHASHLVIIRDEVPVAVGFALALLIAGNGRHLLGRGAAHLLLNGSRPQPKALQAHLSGESMAQRLLPVLSVRSELPLRQHPQLRSTRRRLPPPAAAARSVTV</sequence>
<evidence type="ECO:0000256" key="1">
    <source>
        <dbReference type="SAM" id="MobiDB-lite"/>
    </source>
</evidence>
<dbReference type="EMBL" id="GBYX01474459">
    <property type="protein sequence ID" value="JAO07204.1"/>
    <property type="molecule type" value="Transcribed_RNA"/>
</dbReference>